<accession>A0A2I0TBD4</accession>
<organism evidence="2 3">
    <name type="scientific">Limosa lapponica baueri</name>
    <dbReference type="NCBI Taxonomy" id="1758121"/>
    <lineage>
        <taxon>Eukaryota</taxon>
        <taxon>Metazoa</taxon>
        <taxon>Chordata</taxon>
        <taxon>Craniata</taxon>
        <taxon>Vertebrata</taxon>
        <taxon>Euteleostomi</taxon>
        <taxon>Archelosauria</taxon>
        <taxon>Archosauria</taxon>
        <taxon>Dinosauria</taxon>
        <taxon>Saurischia</taxon>
        <taxon>Theropoda</taxon>
        <taxon>Coelurosauria</taxon>
        <taxon>Aves</taxon>
        <taxon>Neognathae</taxon>
        <taxon>Neoaves</taxon>
        <taxon>Charadriiformes</taxon>
        <taxon>Scolopacidae</taxon>
        <taxon>Limosa</taxon>
    </lineage>
</organism>
<dbReference type="Proteomes" id="UP000233556">
    <property type="component" value="Unassembled WGS sequence"/>
</dbReference>
<dbReference type="OrthoDB" id="9672427at2759"/>
<dbReference type="SUPFAM" id="SSF52799">
    <property type="entry name" value="(Phosphotyrosine protein) phosphatases II"/>
    <property type="match status" value="1"/>
</dbReference>
<reference evidence="3" key="1">
    <citation type="submission" date="2017-11" db="EMBL/GenBank/DDBJ databases">
        <authorList>
            <person name="Lima N.C."/>
            <person name="Parody-Merino A.M."/>
            <person name="Battley P.F."/>
            <person name="Fidler A.E."/>
            <person name="Prosdocimi F."/>
        </authorList>
    </citation>
    <scope>NUCLEOTIDE SEQUENCE [LARGE SCALE GENOMIC DNA]</scope>
</reference>
<protein>
    <recommendedName>
        <fullName evidence="1">Tyrosine-protein phosphatase domain-containing protein</fullName>
    </recommendedName>
</protein>
<sequence length="258" mass="28748">MELRSAPCQLLSFMWTPKDLGYQRILGAWSTPDEIPLTPPLSSPSSRVESSRWKLAASYTKSAAFIVTLHPLQNTTTDFWRLVYDYGCTSIVMLNQLNQSNSAWLLDGDGDERIPFHFAESMEVQLEHEASHGGGFKDLQRSAPPQHFLSKELFCNHNAVTIVAPPDGLEVTAADNLSEVIEEGVSWRLAGLFTDLWETKWHDGGPGFLRETLKGVFFLERSSGSIPSCSLITSWMVVRSGSHPPIWLLWVGSPGGLW</sequence>
<proteinExistence type="predicted"/>
<dbReference type="InterPro" id="IPR029021">
    <property type="entry name" value="Prot-tyrosine_phosphatase-like"/>
</dbReference>
<keyword evidence="3" id="KW-1185">Reference proteome</keyword>
<dbReference type="GO" id="GO:0004725">
    <property type="term" value="F:protein tyrosine phosphatase activity"/>
    <property type="evidence" value="ECO:0007669"/>
    <property type="project" value="InterPro"/>
</dbReference>
<reference evidence="3" key="2">
    <citation type="submission" date="2017-12" db="EMBL/GenBank/DDBJ databases">
        <title>Genome sequence of the Bar-tailed Godwit (Limosa lapponica baueri).</title>
        <authorList>
            <person name="Lima N.C.B."/>
            <person name="Parody-Merino A.M."/>
            <person name="Battley P.F."/>
            <person name="Fidler A.E."/>
            <person name="Prosdocimi F."/>
        </authorList>
    </citation>
    <scope>NUCLEOTIDE SEQUENCE [LARGE SCALE GENOMIC DNA]</scope>
</reference>
<dbReference type="EMBL" id="KZ513382">
    <property type="protein sequence ID" value="PKU31095.1"/>
    <property type="molecule type" value="Genomic_DNA"/>
</dbReference>
<dbReference type="Pfam" id="PF00102">
    <property type="entry name" value="Y_phosphatase"/>
    <property type="match status" value="1"/>
</dbReference>
<feature type="domain" description="Tyrosine-protein phosphatase" evidence="1">
    <location>
        <begin position="22"/>
        <end position="104"/>
    </location>
</feature>
<name>A0A2I0TBD4_LIMLA</name>
<evidence type="ECO:0000259" key="1">
    <source>
        <dbReference type="PROSITE" id="PS50055"/>
    </source>
</evidence>
<dbReference type="PROSITE" id="PS50055">
    <property type="entry name" value="TYR_PHOSPHATASE_PTP"/>
    <property type="match status" value="1"/>
</dbReference>
<dbReference type="InterPro" id="IPR000242">
    <property type="entry name" value="PTP_cat"/>
</dbReference>
<dbReference type="AlphaFoldDB" id="A0A2I0TBD4"/>
<evidence type="ECO:0000313" key="3">
    <source>
        <dbReference type="Proteomes" id="UP000233556"/>
    </source>
</evidence>
<evidence type="ECO:0000313" key="2">
    <source>
        <dbReference type="EMBL" id="PKU31095.1"/>
    </source>
</evidence>
<gene>
    <name evidence="2" type="ORF">llap_18601</name>
</gene>
<dbReference type="Gene3D" id="3.90.190.10">
    <property type="entry name" value="Protein tyrosine phosphatase superfamily"/>
    <property type="match status" value="1"/>
</dbReference>